<dbReference type="InterPro" id="IPR005814">
    <property type="entry name" value="Aminotrans_3"/>
</dbReference>
<dbReference type="Pfam" id="PF00202">
    <property type="entry name" value="Aminotran_3"/>
    <property type="match status" value="1"/>
</dbReference>
<dbReference type="Proteomes" id="UP001139516">
    <property type="component" value="Unassembled WGS sequence"/>
</dbReference>
<gene>
    <name evidence="5" type="ORF">M0638_21775</name>
</gene>
<dbReference type="SUPFAM" id="SSF53383">
    <property type="entry name" value="PLP-dependent transferases"/>
    <property type="match status" value="1"/>
</dbReference>
<dbReference type="RefSeq" id="WP_248669063.1">
    <property type="nucleotide sequence ID" value="NZ_JALPRX010000103.1"/>
</dbReference>
<dbReference type="PANTHER" id="PTHR43094:SF1">
    <property type="entry name" value="AMINOTRANSFERASE CLASS-III"/>
    <property type="match status" value="1"/>
</dbReference>
<keyword evidence="5" id="KW-0808">Transferase</keyword>
<evidence type="ECO:0000256" key="4">
    <source>
        <dbReference type="RuleBase" id="RU003560"/>
    </source>
</evidence>
<name>A0A9X1YE35_9PROT</name>
<dbReference type="GO" id="GO:0030170">
    <property type="term" value="F:pyridoxal phosphate binding"/>
    <property type="evidence" value="ECO:0007669"/>
    <property type="project" value="InterPro"/>
</dbReference>
<evidence type="ECO:0000313" key="6">
    <source>
        <dbReference type="Proteomes" id="UP001139516"/>
    </source>
</evidence>
<dbReference type="InterPro" id="IPR015421">
    <property type="entry name" value="PyrdxlP-dep_Trfase_major"/>
</dbReference>
<dbReference type="PANTHER" id="PTHR43094">
    <property type="entry name" value="AMINOTRANSFERASE"/>
    <property type="match status" value="1"/>
</dbReference>
<evidence type="ECO:0000256" key="2">
    <source>
        <dbReference type="ARBA" id="ARBA00008954"/>
    </source>
</evidence>
<dbReference type="Gene3D" id="3.90.1150.10">
    <property type="entry name" value="Aspartate Aminotransferase, domain 1"/>
    <property type="match status" value="1"/>
</dbReference>
<dbReference type="EMBL" id="JALPRX010000103">
    <property type="protein sequence ID" value="MCK8787007.1"/>
    <property type="molecule type" value="Genomic_DNA"/>
</dbReference>
<keyword evidence="3 4" id="KW-0663">Pyridoxal phosphate</keyword>
<sequence length="435" mass="45285">MGRLLRTGLNAGTEAPRVVGGEGVHFLLDDGRRVLDGSNTGGPLGHGHPRMAEALRAAVSLPTVSEGWRWAGRDAAAEALFETGLADEGWAGAVRFCLSGSEANDIALSLAQALTGRQPIATRERAYHGLVGLSRDVTVQPHWHGGLAAPGATRRPFPGAPVRVLPAPEGAAWRSDGAVPAPLAERLAAAPGQLADSAAVILDYTQGGFYHDGAYQDAVAGMARAAGCLWIADEVVTGLGRAGRAFAFQGGTSRPDMATLGKGLGGGAQAVAAIILSHEMVERLRGAAWQNYGTLRGHPIAMAAVAAYLRILREEALLARVAALETLFRRRLVAMARRHPSVCRVAGQGLHWTVELHGPDWRGWLADTPEAPVASRVAARALSLGAVIGTSGEQTSLFLAPPLVIGEAEAERLLAILDESLLVADRAHNEGAGGG</sequence>
<organism evidence="5 6">
    <name type="scientific">Roseomonas acroporae</name>
    <dbReference type="NCBI Taxonomy" id="2937791"/>
    <lineage>
        <taxon>Bacteria</taxon>
        <taxon>Pseudomonadati</taxon>
        <taxon>Pseudomonadota</taxon>
        <taxon>Alphaproteobacteria</taxon>
        <taxon>Acetobacterales</taxon>
        <taxon>Roseomonadaceae</taxon>
        <taxon>Roseomonas</taxon>
    </lineage>
</organism>
<protein>
    <submittedName>
        <fullName evidence="5">Aminotransferase class III-fold pyridoxal phosphate-dependent enzyme</fullName>
    </submittedName>
</protein>
<dbReference type="PROSITE" id="PS00600">
    <property type="entry name" value="AA_TRANSFER_CLASS_3"/>
    <property type="match status" value="1"/>
</dbReference>
<keyword evidence="5" id="KW-0032">Aminotransferase</keyword>
<proteinExistence type="inferred from homology"/>
<dbReference type="GO" id="GO:0008483">
    <property type="term" value="F:transaminase activity"/>
    <property type="evidence" value="ECO:0007669"/>
    <property type="project" value="UniProtKB-KW"/>
</dbReference>
<dbReference type="InterPro" id="IPR049704">
    <property type="entry name" value="Aminotrans_3_PPA_site"/>
</dbReference>
<evidence type="ECO:0000313" key="5">
    <source>
        <dbReference type="EMBL" id="MCK8787007.1"/>
    </source>
</evidence>
<comment type="cofactor">
    <cofactor evidence="1">
        <name>pyridoxal 5'-phosphate</name>
        <dbReference type="ChEBI" id="CHEBI:597326"/>
    </cofactor>
</comment>
<accession>A0A9X1YE35</accession>
<evidence type="ECO:0000256" key="3">
    <source>
        <dbReference type="ARBA" id="ARBA00022898"/>
    </source>
</evidence>
<dbReference type="InterPro" id="IPR015422">
    <property type="entry name" value="PyrdxlP-dep_Trfase_small"/>
</dbReference>
<comment type="caution">
    <text evidence="5">The sequence shown here is derived from an EMBL/GenBank/DDBJ whole genome shotgun (WGS) entry which is preliminary data.</text>
</comment>
<dbReference type="Gene3D" id="3.40.640.10">
    <property type="entry name" value="Type I PLP-dependent aspartate aminotransferase-like (Major domain)"/>
    <property type="match status" value="1"/>
</dbReference>
<keyword evidence="6" id="KW-1185">Reference proteome</keyword>
<reference evidence="5" key="1">
    <citation type="submission" date="2022-04" db="EMBL/GenBank/DDBJ databases">
        <title>Roseomonas acroporae sp. nov., isolated from coral Acropora digitifera.</title>
        <authorList>
            <person name="Sun H."/>
        </authorList>
    </citation>
    <scope>NUCLEOTIDE SEQUENCE</scope>
    <source>
        <strain evidence="5">NAR14</strain>
    </source>
</reference>
<evidence type="ECO:0000256" key="1">
    <source>
        <dbReference type="ARBA" id="ARBA00001933"/>
    </source>
</evidence>
<dbReference type="AlphaFoldDB" id="A0A9X1YE35"/>
<comment type="similarity">
    <text evidence="2 4">Belongs to the class-III pyridoxal-phosphate-dependent aminotransferase family.</text>
</comment>
<dbReference type="InterPro" id="IPR015424">
    <property type="entry name" value="PyrdxlP-dep_Trfase"/>
</dbReference>